<dbReference type="RefSeq" id="WP_125017422.1">
    <property type="nucleotide sequence ID" value="NZ_QWEZ01000002.1"/>
</dbReference>
<name>A0A3P3VK47_9GAMM</name>
<reference evidence="1 2" key="1">
    <citation type="submission" date="2018-08" db="EMBL/GenBank/DDBJ databases">
        <authorList>
            <person name="Khan S.A."/>
        </authorList>
    </citation>
    <scope>NUCLEOTIDE SEQUENCE [LARGE SCALE GENOMIC DNA]</scope>
    <source>
        <strain evidence="1 2">GTF-13</strain>
    </source>
</reference>
<dbReference type="EMBL" id="QWEZ01000002">
    <property type="protein sequence ID" value="RRJ83080.1"/>
    <property type="molecule type" value="Genomic_DNA"/>
</dbReference>
<evidence type="ECO:0000313" key="2">
    <source>
        <dbReference type="Proteomes" id="UP000280792"/>
    </source>
</evidence>
<reference evidence="1 2" key="2">
    <citation type="submission" date="2018-12" db="EMBL/GenBank/DDBJ databases">
        <title>Simiduia agarivorans gen. nov., sp. nov., a marine, agarolytic bacterium isolated from shallow coastal water from Keelung, Taiwan.</title>
        <authorList>
            <person name="Shieh W.Y."/>
        </authorList>
    </citation>
    <scope>NUCLEOTIDE SEQUENCE [LARGE SCALE GENOMIC DNA]</scope>
    <source>
        <strain evidence="1 2">GTF-13</strain>
    </source>
</reference>
<evidence type="ECO:0000313" key="1">
    <source>
        <dbReference type="EMBL" id="RRJ83080.1"/>
    </source>
</evidence>
<dbReference type="AlphaFoldDB" id="A0A3P3VK47"/>
<protein>
    <submittedName>
        <fullName evidence="1">Uncharacterized protein</fullName>
    </submittedName>
</protein>
<accession>A0A3P3VK47</accession>
<sequence>MPLSPVEVWGIDQINVEQIDEDGNSRPLYVEHRFLRDDQDDQFHTVVAEVGFNPRWRYIAAIAQDQTAAREHTYYHLGHFRDIKQAERHIRRFKRAPEKSVVATLPLMCMENGRYLSLYQTAYMSAFDHESFTGLFEADHGCYCLVAIPDVPGVTGIIYEPNSGIPRYLGSFDNDLVSPAVNAHNKVLVHQDNITLAQESRVAKRFEAYEYYEH</sequence>
<proteinExistence type="predicted"/>
<gene>
    <name evidence="1" type="ORF">D0544_14665</name>
</gene>
<dbReference type="Proteomes" id="UP000280792">
    <property type="component" value="Unassembled WGS sequence"/>
</dbReference>
<organism evidence="1 2">
    <name type="scientific">Aestuariirhabdus litorea</name>
    <dbReference type="NCBI Taxonomy" id="2528527"/>
    <lineage>
        <taxon>Bacteria</taxon>
        <taxon>Pseudomonadati</taxon>
        <taxon>Pseudomonadota</taxon>
        <taxon>Gammaproteobacteria</taxon>
        <taxon>Oceanospirillales</taxon>
        <taxon>Aestuariirhabdaceae</taxon>
        <taxon>Aestuariirhabdus</taxon>
    </lineage>
</organism>
<keyword evidence="2" id="KW-1185">Reference proteome</keyword>
<comment type="caution">
    <text evidence="1">The sequence shown here is derived from an EMBL/GenBank/DDBJ whole genome shotgun (WGS) entry which is preliminary data.</text>
</comment>